<keyword evidence="2" id="KW-1185">Reference proteome</keyword>
<dbReference type="EMBL" id="JAMKFB020000013">
    <property type="protein sequence ID" value="KAL0177309.1"/>
    <property type="molecule type" value="Genomic_DNA"/>
</dbReference>
<feature type="non-terminal residue" evidence="1">
    <location>
        <position position="99"/>
    </location>
</feature>
<dbReference type="AlphaFoldDB" id="A0ABD0PTT4"/>
<gene>
    <name evidence="1" type="ORF">M9458_026203</name>
</gene>
<dbReference type="Proteomes" id="UP001529510">
    <property type="component" value="Unassembled WGS sequence"/>
</dbReference>
<organism evidence="1 2">
    <name type="scientific">Cirrhinus mrigala</name>
    <name type="common">Mrigala</name>
    <dbReference type="NCBI Taxonomy" id="683832"/>
    <lineage>
        <taxon>Eukaryota</taxon>
        <taxon>Metazoa</taxon>
        <taxon>Chordata</taxon>
        <taxon>Craniata</taxon>
        <taxon>Vertebrata</taxon>
        <taxon>Euteleostomi</taxon>
        <taxon>Actinopterygii</taxon>
        <taxon>Neopterygii</taxon>
        <taxon>Teleostei</taxon>
        <taxon>Ostariophysi</taxon>
        <taxon>Cypriniformes</taxon>
        <taxon>Cyprinidae</taxon>
        <taxon>Labeoninae</taxon>
        <taxon>Labeonini</taxon>
        <taxon>Cirrhinus</taxon>
    </lineage>
</organism>
<evidence type="ECO:0000313" key="1">
    <source>
        <dbReference type="EMBL" id="KAL0177309.1"/>
    </source>
</evidence>
<comment type="caution">
    <text evidence="1">The sequence shown here is derived from an EMBL/GenBank/DDBJ whole genome shotgun (WGS) entry which is preliminary data.</text>
</comment>
<accession>A0ABD0PTT4</accession>
<sequence>YRDLELQLLSHLGLWVNWEKSKLFPVQSTFFFSMELNSRARMRWHTAGPGVTQDPKDGHDLAPATRSMEPVCLASEWDVAVIDTITQARALSTKQAYAL</sequence>
<evidence type="ECO:0000313" key="2">
    <source>
        <dbReference type="Proteomes" id="UP001529510"/>
    </source>
</evidence>
<name>A0ABD0PTT4_CIRMR</name>
<feature type="non-terminal residue" evidence="1">
    <location>
        <position position="1"/>
    </location>
</feature>
<protein>
    <submittedName>
        <fullName evidence="1">Uncharacterized protein</fullName>
    </submittedName>
</protein>
<proteinExistence type="predicted"/>
<reference evidence="1 2" key="1">
    <citation type="submission" date="2024-05" db="EMBL/GenBank/DDBJ databases">
        <title>Genome sequencing and assembly of Indian major carp, Cirrhinus mrigala (Hamilton, 1822).</title>
        <authorList>
            <person name="Mohindra V."/>
            <person name="Chowdhury L.M."/>
            <person name="Lal K."/>
            <person name="Jena J.K."/>
        </authorList>
    </citation>
    <scope>NUCLEOTIDE SEQUENCE [LARGE SCALE GENOMIC DNA]</scope>
    <source>
        <strain evidence="1">CM1030</strain>
        <tissue evidence="1">Blood</tissue>
    </source>
</reference>